<keyword evidence="8" id="KW-1185">Reference proteome</keyword>
<evidence type="ECO:0000256" key="3">
    <source>
        <dbReference type="ARBA" id="ARBA00022603"/>
    </source>
</evidence>
<dbReference type="GO" id="GO:0070043">
    <property type="term" value="F:rRNA (guanine-N7-)-methyltransferase activity"/>
    <property type="evidence" value="ECO:0007669"/>
    <property type="project" value="UniProtKB-UniRule"/>
</dbReference>
<dbReference type="InterPro" id="IPR003682">
    <property type="entry name" value="rRNA_ssu_MeTfrase_G"/>
</dbReference>
<comment type="function">
    <text evidence="6">Specifically methylates the N7 position of a guanine in 16S rRNA.</text>
</comment>
<dbReference type="Gene3D" id="3.40.50.150">
    <property type="entry name" value="Vaccinia Virus protein VP39"/>
    <property type="match status" value="1"/>
</dbReference>
<comment type="similarity">
    <text evidence="6">Belongs to the methyltransferase superfamily. RNA methyltransferase RsmG family.</text>
</comment>
<keyword evidence="2 6" id="KW-0698">rRNA processing</keyword>
<keyword evidence="1 6" id="KW-0963">Cytoplasm</keyword>
<evidence type="ECO:0000256" key="5">
    <source>
        <dbReference type="ARBA" id="ARBA00022691"/>
    </source>
</evidence>
<comment type="caution">
    <text evidence="6">Lacks conserved residue(s) required for the propagation of feature annotation.</text>
</comment>
<dbReference type="PANTHER" id="PTHR31760">
    <property type="entry name" value="S-ADENOSYL-L-METHIONINE-DEPENDENT METHYLTRANSFERASES SUPERFAMILY PROTEIN"/>
    <property type="match status" value="1"/>
</dbReference>
<evidence type="ECO:0000256" key="1">
    <source>
        <dbReference type="ARBA" id="ARBA00022490"/>
    </source>
</evidence>
<dbReference type="PIRSF" id="PIRSF003078">
    <property type="entry name" value="GidB"/>
    <property type="match status" value="1"/>
</dbReference>
<dbReference type="Pfam" id="PF02527">
    <property type="entry name" value="GidB"/>
    <property type="match status" value="1"/>
</dbReference>
<dbReference type="SUPFAM" id="SSF53335">
    <property type="entry name" value="S-adenosyl-L-methionine-dependent methyltransferases"/>
    <property type="match status" value="1"/>
</dbReference>
<dbReference type="EC" id="2.1.1.-" evidence="6"/>
<keyword evidence="4 6" id="KW-0808">Transferase</keyword>
<name>A0A2M9A6H8_9BACT</name>
<protein>
    <recommendedName>
        <fullName evidence="6">Ribosomal RNA small subunit methyltransferase G</fullName>
        <ecNumber evidence="6">2.1.1.-</ecNumber>
    </recommendedName>
    <alternativeName>
        <fullName evidence="6">16S rRNA 7-methylguanosine methyltransferase</fullName>
        <shortName evidence="6">16S rRNA m7G methyltransferase</shortName>
    </alternativeName>
</protein>
<dbReference type="AlphaFoldDB" id="A0A2M9A6H8"/>
<feature type="binding site" evidence="6">
    <location>
        <position position="153"/>
    </location>
    <ligand>
        <name>S-adenosyl-L-methionine</name>
        <dbReference type="ChEBI" id="CHEBI:59789"/>
    </ligand>
</feature>
<feature type="binding site" evidence="6">
    <location>
        <position position="88"/>
    </location>
    <ligand>
        <name>S-adenosyl-L-methionine</name>
        <dbReference type="ChEBI" id="CHEBI:59789"/>
    </ligand>
</feature>
<gene>
    <name evidence="6" type="primary">rsmG</name>
    <name evidence="7" type="ORF">BGX16_1288</name>
</gene>
<comment type="subcellular location">
    <subcellularLocation>
        <location evidence="6">Cytoplasm</location>
    </subcellularLocation>
</comment>
<organism evidence="7 8">
    <name type="scientific">Hallerella succinigenes</name>
    <dbReference type="NCBI Taxonomy" id="1896222"/>
    <lineage>
        <taxon>Bacteria</taxon>
        <taxon>Pseudomonadati</taxon>
        <taxon>Fibrobacterota</taxon>
        <taxon>Fibrobacteria</taxon>
        <taxon>Fibrobacterales</taxon>
        <taxon>Fibrobacteraceae</taxon>
        <taxon>Hallerella</taxon>
    </lineage>
</organism>
<accession>A0A2M9A6H8</accession>
<dbReference type="HAMAP" id="MF_00074">
    <property type="entry name" value="16SrRNA_methyltr_G"/>
    <property type="match status" value="1"/>
</dbReference>
<sequence length="216" mass="24523">MKHYSDSNQEKLLVEFLSANGISLSENILEKLFAYVNLVIIGNEKVNLISKNDIPKFLTRHIADSLFPYIVLSKANYLKPGMVWTDMGAGGGCPIYPLAIVCPYIQFYASEPRHKRVLFLEETKNALKLENLTVVGKRFETSNIQNCDIISCRALSRFEADYERALPGLKKDGIFVTFKSREIAQELKDIPNVHLIDYNLPLETQEYSLVIKGIYG</sequence>
<dbReference type="EMBL" id="PGEX01000001">
    <property type="protein sequence ID" value="PJJ41325.1"/>
    <property type="molecule type" value="Genomic_DNA"/>
</dbReference>
<evidence type="ECO:0000313" key="8">
    <source>
        <dbReference type="Proteomes" id="UP000231134"/>
    </source>
</evidence>
<evidence type="ECO:0000256" key="4">
    <source>
        <dbReference type="ARBA" id="ARBA00022679"/>
    </source>
</evidence>
<dbReference type="RefSeq" id="WP_157797912.1">
    <property type="nucleotide sequence ID" value="NZ_JAQXKX010000005.1"/>
</dbReference>
<comment type="caution">
    <text evidence="7">The sequence shown here is derived from an EMBL/GenBank/DDBJ whole genome shotgun (WGS) entry which is preliminary data.</text>
</comment>
<dbReference type="OrthoDB" id="9808773at2"/>
<dbReference type="GO" id="GO:0005829">
    <property type="term" value="C:cytosol"/>
    <property type="evidence" value="ECO:0007669"/>
    <property type="project" value="TreeGrafter"/>
</dbReference>
<evidence type="ECO:0000256" key="2">
    <source>
        <dbReference type="ARBA" id="ARBA00022552"/>
    </source>
</evidence>
<reference evidence="7 8" key="1">
    <citation type="submission" date="2017-11" db="EMBL/GenBank/DDBJ databases">
        <title>Animal gut microbial communities from fecal samples from Wisconsin, USA.</title>
        <authorList>
            <person name="Neumann A."/>
        </authorList>
    </citation>
    <scope>NUCLEOTIDE SEQUENCE [LARGE SCALE GENOMIC DNA]</scope>
    <source>
        <strain evidence="7 8">UWS3</strain>
    </source>
</reference>
<proteinExistence type="inferred from homology"/>
<evidence type="ECO:0000256" key="6">
    <source>
        <dbReference type="HAMAP-Rule" id="MF_00074"/>
    </source>
</evidence>
<dbReference type="PANTHER" id="PTHR31760:SF0">
    <property type="entry name" value="S-ADENOSYL-L-METHIONINE-DEPENDENT METHYLTRANSFERASES SUPERFAMILY PROTEIN"/>
    <property type="match status" value="1"/>
</dbReference>
<dbReference type="InterPro" id="IPR029063">
    <property type="entry name" value="SAM-dependent_MTases_sf"/>
</dbReference>
<dbReference type="NCBIfam" id="TIGR00138">
    <property type="entry name" value="rsmG_gidB"/>
    <property type="match status" value="1"/>
</dbReference>
<dbReference type="Proteomes" id="UP000231134">
    <property type="component" value="Unassembled WGS sequence"/>
</dbReference>
<evidence type="ECO:0000313" key="7">
    <source>
        <dbReference type="EMBL" id="PJJ41325.1"/>
    </source>
</evidence>
<keyword evidence="3 6" id="KW-0489">Methyltransferase</keyword>
<keyword evidence="5 6" id="KW-0949">S-adenosyl-L-methionine</keyword>